<gene>
    <name evidence="1" type="primary">Acey_s0014.g2388</name>
    <name evidence="1" type="ORF">Y032_0014g2388</name>
</gene>
<dbReference type="Proteomes" id="UP000024635">
    <property type="component" value="Unassembled WGS sequence"/>
</dbReference>
<dbReference type="AlphaFoldDB" id="A0A016VBX0"/>
<keyword evidence="2" id="KW-1185">Reference proteome</keyword>
<evidence type="ECO:0000313" key="1">
    <source>
        <dbReference type="EMBL" id="EYC24228.1"/>
    </source>
</evidence>
<reference evidence="2" key="1">
    <citation type="journal article" date="2015" name="Nat. Genet.">
        <title>The genome and transcriptome of the zoonotic hookworm Ancylostoma ceylanicum identify infection-specific gene families.</title>
        <authorList>
            <person name="Schwarz E.M."/>
            <person name="Hu Y."/>
            <person name="Antoshechkin I."/>
            <person name="Miller M.M."/>
            <person name="Sternberg P.W."/>
            <person name="Aroian R.V."/>
        </authorList>
    </citation>
    <scope>NUCLEOTIDE SEQUENCE</scope>
    <source>
        <strain evidence="2">HY135</strain>
    </source>
</reference>
<dbReference type="EMBL" id="JARK01001350">
    <property type="protein sequence ID" value="EYC24228.1"/>
    <property type="molecule type" value="Genomic_DNA"/>
</dbReference>
<comment type="caution">
    <text evidence="1">The sequence shown here is derived from an EMBL/GenBank/DDBJ whole genome shotgun (WGS) entry which is preliminary data.</text>
</comment>
<name>A0A016VBX0_9BILA</name>
<organism evidence="1 2">
    <name type="scientific">Ancylostoma ceylanicum</name>
    <dbReference type="NCBI Taxonomy" id="53326"/>
    <lineage>
        <taxon>Eukaryota</taxon>
        <taxon>Metazoa</taxon>
        <taxon>Ecdysozoa</taxon>
        <taxon>Nematoda</taxon>
        <taxon>Chromadorea</taxon>
        <taxon>Rhabditida</taxon>
        <taxon>Rhabditina</taxon>
        <taxon>Rhabditomorpha</taxon>
        <taxon>Strongyloidea</taxon>
        <taxon>Ancylostomatidae</taxon>
        <taxon>Ancylostomatinae</taxon>
        <taxon>Ancylostoma</taxon>
    </lineage>
</organism>
<proteinExistence type="predicted"/>
<accession>A0A016VBX0</accession>
<protein>
    <submittedName>
        <fullName evidence="1">Uncharacterized protein</fullName>
    </submittedName>
</protein>
<sequence length="79" mass="9493">MRHILLSDRVRTFPGFAQRYYGGDQPVPLVRRYIRVNGLRVIRPKKQYRKKHTCIMFQCTTPASRSFIIRNKTNRIDQQ</sequence>
<evidence type="ECO:0000313" key="2">
    <source>
        <dbReference type="Proteomes" id="UP000024635"/>
    </source>
</evidence>